<evidence type="ECO:0000313" key="7">
    <source>
        <dbReference type="EMBL" id="MDT9600499.1"/>
    </source>
</evidence>
<dbReference type="Proteomes" id="UP001259572">
    <property type="component" value="Unassembled WGS sequence"/>
</dbReference>
<dbReference type="Pfam" id="PF04542">
    <property type="entry name" value="Sigma70_r2"/>
    <property type="match status" value="1"/>
</dbReference>
<keyword evidence="8" id="KW-1185">Reference proteome</keyword>
<dbReference type="Pfam" id="PF08281">
    <property type="entry name" value="Sigma70_r4_2"/>
    <property type="match status" value="1"/>
</dbReference>
<dbReference type="InterPro" id="IPR013324">
    <property type="entry name" value="RNA_pol_sigma_r3/r4-like"/>
</dbReference>
<evidence type="ECO:0000256" key="4">
    <source>
        <dbReference type="ARBA" id="ARBA00023163"/>
    </source>
</evidence>
<evidence type="ECO:0000259" key="6">
    <source>
        <dbReference type="Pfam" id="PF08281"/>
    </source>
</evidence>
<evidence type="ECO:0000256" key="3">
    <source>
        <dbReference type="ARBA" id="ARBA00023082"/>
    </source>
</evidence>
<gene>
    <name evidence="7" type="ORF">RQX22_16180</name>
</gene>
<dbReference type="SUPFAM" id="SSF88946">
    <property type="entry name" value="Sigma2 domain of RNA polymerase sigma factors"/>
    <property type="match status" value="1"/>
</dbReference>
<dbReference type="InterPro" id="IPR013325">
    <property type="entry name" value="RNA_pol_sigma_r2"/>
</dbReference>
<reference evidence="7 8" key="1">
    <citation type="submission" date="2023-05" db="EMBL/GenBank/DDBJ databases">
        <authorList>
            <person name="Guo Y."/>
        </authorList>
    </citation>
    <scope>NUCLEOTIDE SEQUENCE [LARGE SCALE GENOMIC DNA]</scope>
    <source>
        <strain evidence="7 8">GR2756</strain>
    </source>
</reference>
<dbReference type="Gene3D" id="1.10.10.10">
    <property type="entry name" value="Winged helix-like DNA-binding domain superfamily/Winged helix DNA-binding domain"/>
    <property type="match status" value="1"/>
</dbReference>
<organism evidence="7 8">
    <name type="scientific">Sphingosinicella rhizophila</name>
    <dbReference type="NCBI Taxonomy" id="3050082"/>
    <lineage>
        <taxon>Bacteria</taxon>
        <taxon>Pseudomonadati</taxon>
        <taxon>Pseudomonadota</taxon>
        <taxon>Alphaproteobacteria</taxon>
        <taxon>Sphingomonadales</taxon>
        <taxon>Sphingosinicellaceae</taxon>
        <taxon>Sphingosinicella</taxon>
    </lineage>
</organism>
<dbReference type="InterPro" id="IPR007627">
    <property type="entry name" value="RNA_pol_sigma70_r2"/>
</dbReference>
<dbReference type="InterPro" id="IPR039425">
    <property type="entry name" value="RNA_pol_sigma-70-like"/>
</dbReference>
<evidence type="ECO:0000256" key="1">
    <source>
        <dbReference type="ARBA" id="ARBA00010641"/>
    </source>
</evidence>
<evidence type="ECO:0000259" key="5">
    <source>
        <dbReference type="Pfam" id="PF04542"/>
    </source>
</evidence>
<keyword evidence="2" id="KW-0805">Transcription regulation</keyword>
<sequence>MTVEQDDHYLEATKDHGAILARLARVFEANPDLRRDLLQDMHVALWRSLARFDHRCALSTWVYRVGYNVAASHAARERRIQPGIALDENLPAASVAAAIEVSDGLERLYEIVRQLEPPDRQIMLMYLEGADARLIAEEVNLQSGAVATRIHRFKAALTQKFQEPADVQRP</sequence>
<feature type="domain" description="RNA polymerase sigma factor 70 region 4 type 2" evidence="6">
    <location>
        <begin position="106"/>
        <end position="157"/>
    </location>
</feature>
<dbReference type="InterPro" id="IPR036388">
    <property type="entry name" value="WH-like_DNA-bd_sf"/>
</dbReference>
<dbReference type="SUPFAM" id="SSF88659">
    <property type="entry name" value="Sigma3 and sigma4 domains of RNA polymerase sigma factors"/>
    <property type="match status" value="1"/>
</dbReference>
<feature type="domain" description="RNA polymerase sigma-70 region 2" evidence="5">
    <location>
        <begin position="16"/>
        <end position="79"/>
    </location>
</feature>
<dbReference type="InterPro" id="IPR013249">
    <property type="entry name" value="RNA_pol_sigma70_r4_t2"/>
</dbReference>
<evidence type="ECO:0000313" key="8">
    <source>
        <dbReference type="Proteomes" id="UP001259572"/>
    </source>
</evidence>
<dbReference type="NCBIfam" id="TIGR02937">
    <property type="entry name" value="sigma70-ECF"/>
    <property type="match status" value="1"/>
</dbReference>
<dbReference type="Gene3D" id="1.10.1740.10">
    <property type="match status" value="1"/>
</dbReference>
<dbReference type="PANTHER" id="PTHR43133:SF45">
    <property type="entry name" value="RNA POLYMERASE ECF-TYPE SIGMA FACTOR"/>
    <property type="match status" value="1"/>
</dbReference>
<protein>
    <submittedName>
        <fullName evidence="7">Sigma-70 family RNA polymerase sigma factor</fullName>
    </submittedName>
</protein>
<proteinExistence type="inferred from homology"/>
<accession>A0ABU3QBH4</accession>
<keyword evidence="3" id="KW-0731">Sigma factor</keyword>
<comment type="similarity">
    <text evidence="1">Belongs to the sigma-70 factor family. ECF subfamily.</text>
</comment>
<evidence type="ECO:0000256" key="2">
    <source>
        <dbReference type="ARBA" id="ARBA00023015"/>
    </source>
</evidence>
<dbReference type="InterPro" id="IPR014284">
    <property type="entry name" value="RNA_pol_sigma-70_dom"/>
</dbReference>
<keyword evidence="4" id="KW-0804">Transcription</keyword>
<dbReference type="EMBL" id="JAVUPU010000009">
    <property type="protein sequence ID" value="MDT9600499.1"/>
    <property type="molecule type" value="Genomic_DNA"/>
</dbReference>
<dbReference type="RefSeq" id="WP_315727723.1">
    <property type="nucleotide sequence ID" value="NZ_JAVUPU010000009.1"/>
</dbReference>
<comment type="caution">
    <text evidence="7">The sequence shown here is derived from an EMBL/GenBank/DDBJ whole genome shotgun (WGS) entry which is preliminary data.</text>
</comment>
<name>A0ABU3QBH4_9SPHN</name>
<dbReference type="PANTHER" id="PTHR43133">
    <property type="entry name" value="RNA POLYMERASE ECF-TYPE SIGMA FACTO"/>
    <property type="match status" value="1"/>
</dbReference>